<feature type="compositionally biased region" description="Basic and acidic residues" evidence="17">
    <location>
        <begin position="1869"/>
        <end position="1880"/>
    </location>
</feature>
<feature type="compositionally biased region" description="Polar residues" evidence="17">
    <location>
        <begin position="1985"/>
        <end position="1994"/>
    </location>
</feature>
<feature type="transmembrane region" description="Helical" evidence="16">
    <location>
        <begin position="109"/>
        <end position="125"/>
    </location>
</feature>
<comment type="function">
    <text evidence="16">Mediates the voltage-dependent sodium ion permeability of excitable membranes. Assuming opened or closed conformations in response to the voltage difference across the membrane, the protein forms a sodium-selective channel through which Na(+) ions may pass in accordance with their electrochemical gradient.</text>
</comment>
<dbReference type="InterPro" id="IPR005821">
    <property type="entry name" value="Ion_trans_dom"/>
</dbReference>
<evidence type="ECO:0000256" key="6">
    <source>
        <dbReference type="ARBA" id="ARBA00022737"/>
    </source>
</evidence>
<keyword evidence="13" id="KW-0325">Glycoprotein</keyword>
<evidence type="ECO:0000259" key="18">
    <source>
        <dbReference type="Pfam" id="PF00520"/>
    </source>
</evidence>
<organism evidence="20 21">
    <name type="scientific">Elysia crispata</name>
    <name type="common">lettuce slug</name>
    <dbReference type="NCBI Taxonomy" id="231223"/>
    <lineage>
        <taxon>Eukaryota</taxon>
        <taxon>Metazoa</taxon>
        <taxon>Spiralia</taxon>
        <taxon>Lophotrochozoa</taxon>
        <taxon>Mollusca</taxon>
        <taxon>Gastropoda</taxon>
        <taxon>Heterobranchia</taxon>
        <taxon>Euthyneura</taxon>
        <taxon>Panpulmonata</taxon>
        <taxon>Sacoglossa</taxon>
        <taxon>Placobranchoidea</taxon>
        <taxon>Plakobranchidae</taxon>
        <taxon>Elysia</taxon>
    </lineage>
</organism>
<feature type="transmembrane region" description="Helical" evidence="16">
    <location>
        <begin position="202"/>
        <end position="222"/>
    </location>
</feature>
<dbReference type="GO" id="GO:0005248">
    <property type="term" value="F:voltage-gated sodium channel activity"/>
    <property type="evidence" value="ECO:0007669"/>
    <property type="project" value="InterPro"/>
</dbReference>
<keyword evidence="9 16" id="KW-0915">Sodium</keyword>
<keyword evidence="15 16" id="KW-0407">Ion channel</keyword>
<keyword evidence="8 16" id="KW-1133">Transmembrane helix</keyword>
<feature type="transmembrane region" description="Helical" evidence="16">
    <location>
        <begin position="170"/>
        <end position="190"/>
    </location>
</feature>
<comment type="subcellular location">
    <subcellularLocation>
        <location evidence="1 16">Cell membrane</location>
        <topology evidence="1 16">Multi-pass membrane protein</topology>
    </subcellularLocation>
</comment>
<feature type="compositionally biased region" description="Basic and acidic residues" evidence="17">
    <location>
        <begin position="446"/>
        <end position="457"/>
    </location>
</feature>
<feature type="transmembrane region" description="Helical" evidence="16">
    <location>
        <begin position="1655"/>
        <end position="1685"/>
    </location>
</feature>
<keyword evidence="4" id="KW-1003">Cell membrane</keyword>
<evidence type="ECO:0000256" key="8">
    <source>
        <dbReference type="ARBA" id="ARBA00022989"/>
    </source>
</evidence>
<feature type="compositionally biased region" description="Low complexity" evidence="17">
    <location>
        <begin position="459"/>
        <end position="472"/>
    </location>
</feature>
<dbReference type="InterPro" id="IPR027359">
    <property type="entry name" value="Volt_channel_dom_sf"/>
</dbReference>
<evidence type="ECO:0000256" key="15">
    <source>
        <dbReference type="ARBA" id="ARBA00023303"/>
    </source>
</evidence>
<keyword evidence="10 16" id="KW-0406">Ion transport</keyword>
<feature type="transmembrane region" description="Helical" evidence="16">
    <location>
        <begin position="992"/>
        <end position="1013"/>
    </location>
</feature>
<feature type="compositionally biased region" description="Polar residues" evidence="17">
    <location>
        <begin position="2002"/>
        <end position="2018"/>
    </location>
</feature>
<feature type="transmembrane region" description="Helical" evidence="16">
    <location>
        <begin position="1454"/>
        <end position="1480"/>
    </location>
</feature>
<feature type="transmembrane region" description="Helical" evidence="16">
    <location>
        <begin position="1573"/>
        <end position="1597"/>
    </location>
</feature>
<dbReference type="FunFam" id="1.20.120.350:FF:000004">
    <property type="entry name" value="Sodium channel protein"/>
    <property type="match status" value="1"/>
</dbReference>
<dbReference type="GO" id="GO:0019228">
    <property type="term" value="P:neuronal action potential"/>
    <property type="evidence" value="ECO:0007669"/>
    <property type="project" value="TreeGrafter"/>
</dbReference>
<dbReference type="Pfam" id="PF00520">
    <property type="entry name" value="Ion_trans"/>
    <property type="match status" value="4"/>
</dbReference>
<feature type="domain" description="Sodium ion transport-associated" evidence="19">
    <location>
        <begin position="1027"/>
        <end position="1208"/>
    </location>
</feature>
<evidence type="ECO:0000256" key="14">
    <source>
        <dbReference type="ARBA" id="ARBA00023201"/>
    </source>
</evidence>
<keyword evidence="14 16" id="KW-0739">Sodium transport</keyword>
<evidence type="ECO:0000259" key="19">
    <source>
        <dbReference type="Pfam" id="PF06512"/>
    </source>
</evidence>
<evidence type="ECO:0000256" key="16">
    <source>
        <dbReference type="RuleBase" id="RU361132"/>
    </source>
</evidence>
<evidence type="ECO:0000256" key="11">
    <source>
        <dbReference type="ARBA" id="ARBA00023136"/>
    </source>
</evidence>
<dbReference type="InterPro" id="IPR010526">
    <property type="entry name" value="Na_trans_assoc_dom"/>
</dbReference>
<dbReference type="CDD" id="cd13433">
    <property type="entry name" value="Na_channel_gate"/>
    <property type="match status" value="1"/>
</dbReference>
<dbReference type="PANTHER" id="PTHR10037:SF288">
    <property type="entry name" value="SODIUM CHANNEL PROTEIN PARA"/>
    <property type="match status" value="1"/>
</dbReference>
<comment type="caution">
    <text evidence="20">The sequence shown here is derived from an EMBL/GenBank/DDBJ whole genome shotgun (WGS) entry which is preliminary data.</text>
</comment>
<feature type="compositionally biased region" description="Low complexity" evidence="17">
    <location>
        <begin position="1967"/>
        <end position="1978"/>
    </location>
</feature>
<keyword evidence="6" id="KW-0677">Repeat</keyword>
<feature type="transmembrane region" description="Helical" evidence="16">
    <location>
        <begin position="1705"/>
        <end position="1726"/>
    </location>
</feature>
<comment type="caution">
    <text evidence="16">Lacks conserved residue(s) required for the propagation of feature annotation.</text>
</comment>
<feature type="compositionally biased region" description="Polar residues" evidence="17">
    <location>
        <begin position="1957"/>
        <end position="1966"/>
    </location>
</feature>
<keyword evidence="21" id="KW-1185">Reference proteome</keyword>
<feature type="transmembrane region" description="Helical" evidence="16">
    <location>
        <begin position="1347"/>
        <end position="1368"/>
    </location>
</feature>
<feature type="compositionally biased region" description="Basic and acidic residues" evidence="17">
    <location>
        <begin position="31"/>
        <end position="41"/>
    </location>
</feature>
<evidence type="ECO:0000256" key="2">
    <source>
        <dbReference type="ARBA" id="ARBA00022448"/>
    </source>
</evidence>
<feature type="domain" description="Ion transport" evidence="18">
    <location>
        <begin position="1216"/>
        <end position="1490"/>
    </location>
</feature>
<keyword evidence="5 16" id="KW-0812">Transmembrane</keyword>
<feature type="compositionally biased region" description="Low complexity" evidence="17">
    <location>
        <begin position="1135"/>
        <end position="1149"/>
    </location>
</feature>
<feature type="transmembrane region" description="Helical" evidence="16">
    <location>
        <begin position="774"/>
        <end position="801"/>
    </location>
</feature>
<feature type="region of interest" description="Disordered" evidence="17">
    <location>
        <begin position="31"/>
        <end position="79"/>
    </location>
</feature>
<evidence type="ECO:0000256" key="12">
    <source>
        <dbReference type="ARBA" id="ARBA00023157"/>
    </source>
</evidence>
<feature type="region of interest" description="Disordered" evidence="17">
    <location>
        <begin position="437"/>
        <end position="567"/>
    </location>
</feature>
<dbReference type="Gene3D" id="1.20.120.350">
    <property type="entry name" value="Voltage-gated potassium channels. Chain C"/>
    <property type="match status" value="4"/>
</dbReference>
<evidence type="ECO:0000313" key="21">
    <source>
        <dbReference type="Proteomes" id="UP001283361"/>
    </source>
</evidence>
<evidence type="ECO:0000256" key="13">
    <source>
        <dbReference type="ARBA" id="ARBA00023180"/>
    </source>
</evidence>
<feature type="transmembrane region" description="Helical" evidence="16">
    <location>
        <begin position="1543"/>
        <end position="1561"/>
    </location>
</feature>
<sequence>METDDMIEWTPFRLFTRESLFNIERRIAEEEAAKHAEKAPTESDDEDDDLDEPSQHEENLRPNPKLEASRKLPPSLEDYPPEFVGKPLEDLDEYYHNQKTFVVLNKDKLIFRFSATNAIFLLSPFNPIRRVAIYILVHPIFSILVMLTILVNCVSMAITSIVIPQYVENIFLAIYTVEAVVKILSRGFILKPFTYLRDPWNLLDIFVITIAYMTLMISKLGNLSALRTFRVLRALKTISVIPGLKTIVGALLEAVKRLRDVMILTVFVLSIFALIGMQLYSGALRQKCVLNWKLIGENVTHEQYFNWTMDTENWKQDPNYADEYLVCGNGTGAGNCGTKVVNTSYFEEVEEYICLPDIGENPNWDFTSFDNFGMALLCAFRLMTQDFWEGLYHLVLRAEGSVHLLYFMLVIFLGSFYLVNLILAIVAMSYDEQQRQDQADAEEEAAERQEEEARKEALSILSKSPSNSSWNNDYDGGGGGGGGKGDKPEEKERASLTSEHSVTHAHLKPSVLSQKRPSLSLPGSPYMRRNSRGSQYSWRRPMVPSSVATGDGHGVRGASTKGRGGHGIHTDRQPLVHHTLENLPLPFADDSGAVTPSSEDLCNFNFIRNMPNGRRFSFASQHRRSGSQHAPQPGSRRSSFASNHSRASRTSRCSHQGDRSKMETLLNFKKGKNPDVVLDKSKLDDDDSMSSGSGHANEKEKASESNPFLGHSPGGPNVEMKDVMVLKDILDQASGHRRSFVSMASMQQRTMKDMAWKYFCTWDCNPNFTRLQRLVNLFIMDAFVDLFITICIVVNTGFMAAEHHNMNKHMEAVCANANVVFTGIFTAEAFLKILALSPVNYFKDGWNIFDSIIVALSLMELTMTELPGLSVLRAFRLLRVFKLAKSWPTLNMLISIVARTMGALGNLIIVLGIVIFIFAVMGQQLFSKEYREFYPFDYLENGTKVYNEENMPRWNFNDFMHSFMIVFRVLCGEWIESMWHCYRASHWPCVPFFLLTYIIGNMVVLNLFLALLLSSFGSESLSCSESDDEPNKIAEAIDRFKRFGNWVKVKTIVCIKVKLQRQKNWRPPTAPAEPPNTGVNGKENSLVEGTVIHMDKIPDDHPDGSMLSRSGSVYSSTKKSIRSRAGSQVSRADSAGESSSHCSSCSSLSESGQTKKIDLEGDHEINEVEIVYVKEPDDCFCYTCTKRCPWCHKLEKTTIGRMWWAFRCLMFRLAEHKYFDSFIIFMILASSCALALEDYYLPEKPLLKEILGYLDKIFTIIFILEMIIKWFAFGFKSYFTDAWCWLDFSIVMLSIVMLTAEIMAPDDSEGSNMGAMKSMRTLRALRPLRAVSRWEGMRVVVNALFKAIPSICNVLLVCLVFWLIFGIVGVQLFKGKFYACYNNDTRCDAKEVANYTVCMQMNYTWDNAKINFDNVMAAYLALFQVATYKGWTIIMDNAIDAVDIGIQPQRENNIYYYIFFVFFIIFGSFFTLNLFIGVIIENFNSQKKKAGGSLEMFMTDDQKKYYNAMKRMQSKSPQKSIPRPKYKLAALIFDITTDQKFDILIMVIIIMNMLTMMFENYKMSEQMTDILGIFNLIFITIFTAECVLKLIGLRWYYFKVPWNVFDFVVVVLSILASTLSEYSFFISPTLLRVIRVFRVGRVLRLVKSAKGIRTLLFSLAVSLPALFNIGLLLGLIMFIYAIMGMNFFQGSAQKHGLDDAFNFDTFLRSFILLFQMCTSAGWSDVLSGLISDCPRKGSCLMYTKATLYLASYLIISFLVVVNMYIAVILENFSQATEDVQQGLTPDDFDMYYEKWEKYDPKATKYIPLDQLSDFVDYLEDPLRLPKPNHFILVKLDIPICEGDRCYCRDILDALTKNFLGTSETADVPIKENDKESEEYRPISSTLRRQKEHYAARIIQKAYRNFKDGADSEDGKDEDNEEKGNGKSDNVKNGSDGNDKDGDDGGNCGGSSSGHGDTSNGSDSSKPNDTGGNQDNGGNARFGSDATEQSHSNKLNGAGGSLRNPNGSLKNSSVTNGSLNGCLRPVPAASFDKANGGTTVILMNSCYSDPKPVELGPNSGVVA</sequence>
<dbReference type="InterPro" id="IPR044564">
    <property type="entry name" value="Na_chnl_inactivation_gate"/>
</dbReference>
<dbReference type="FunFam" id="1.20.120.350:FF:000019">
    <property type="entry name" value="Sodium channel protein"/>
    <property type="match status" value="1"/>
</dbReference>
<name>A0AAE1DJZ8_9GAST</name>
<feature type="region of interest" description="Disordered" evidence="17">
    <location>
        <begin position="619"/>
        <end position="660"/>
    </location>
</feature>
<feature type="transmembrane region" description="Helical" evidence="16">
    <location>
        <begin position="1256"/>
        <end position="1275"/>
    </location>
</feature>
<feature type="transmembrane region" description="Helical" evidence="16">
    <location>
        <begin position="1282"/>
        <end position="1304"/>
    </location>
</feature>
<feature type="compositionally biased region" description="Polar residues" evidence="17">
    <location>
        <begin position="1107"/>
        <end position="1118"/>
    </location>
</feature>
<evidence type="ECO:0000256" key="4">
    <source>
        <dbReference type="ARBA" id="ARBA00022475"/>
    </source>
</evidence>
<dbReference type="InterPro" id="IPR043203">
    <property type="entry name" value="VGCC_Ca_Na"/>
</dbReference>
<feature type="transmembrane region" description="Helical" evidence="16">
    <location>
        <begin position="896"/>
        <end position="921"/>
    </location>
</feature>
<feature type="transmembrane region" description="Helical" evidence="16">
    <location>
        <begin position="261"/>
        <end position="280"/>
    </location>
</feature>
<keyword evidence="12" id="KW-1015">Disulfide bond</keyword>
<dbReference type="Gene3D" id="1.10.238.10">
    <property type="entry name" value="EF-hand"/>
    <property type="match status" value="1"/>
</dbReference>
<feature type="compositionally biased region" description="Acidic residues" evidence="17">
    <location>
        <begin position="1910"/>
        <end position="1920"/>
    </location>
</feature>
<dbReference type="SUPFAM" id="SSF81324">
    <property type="entry name" value="Voltage-gated potassium channels"/>
    <property type="match status" value="4"/>
</dbReference>
<keyword evidence="2 16" id="KW-0813">Transport</keyword>
<dbReference type="GO" id="GO:0001518">
    <property type="term" value="C:voltage-gated sodium channel complex"/>
    <property type="evidence" value="ECO:0007669"/>
    <property type="project" value="UniProtKB-UniRule"/>
</dbReference>
<feature type="domain" description="Ion transport" evidence="18">
    <location>
        <begin position="1540"/>
        <end position="1778"/>
    </location>
</feature>
<feature type="region of interest" description="Disordered" evidence="17">
    <location>
        <begin position="1869"/>
        <end position="1888"/>
    </location>
</feature>
<evidence type="ECO:0000256" key="1">
    <source>
        <dbReference type="ARBA" id="ARBA00004651"/>
    </source>
</evidence>
<keyword evidence="3 16" id="KW-0894">Sodium channel</keyword>
<dbReference type="PRINTS" id="PR00170">
    <property type="entry name" value="NACHANNEL"/>
</dbReference>
<feature type="region of interest" description="Disordered" evidence="17">
    <location>
        <begin position="1095"/>
        <end position="1149"/>
    </location>
</feature>
<comment type="similarity">
    <text evidence="16">Belongs to the sodium channel (TC 1.A.1.10) family.</text>
</comment>
<dbReference type="Pfam" id="PF06512">
    <property type="entry name" value="Na_trans_assoc"/>
    <property type="match status" value="1"/>
</dbReference>
<dbReference type="Gene3D" id="1.10.287.70">
    <property type="match status" value="4"/>
</dbReference>
<feature type="region of interest" description="Disordered" evidence="17">
    <location>
        <begin position="1905"/>
        <end position="2026"/>
    </location>
</feature>
<dbReference type="GO" id="GO:0086010">
    <property type="term" value="P:membrane depolarization during action potential"/>
    <property type="evidence" value="ECO:0007669"/>
    <property type="project" value="TreeGrafter"/>
</dbReference>
<feature type="transmembrane region" description="Helical" evidence="16">
    <location>
        <begin position="1747"/>
        <end position="1769"/>
    </location>
</feature>
<feature type="compositionally biased region" description="Acidic residues" evidence="17">
    <location>
        <begin position="42"/>
        <end position="52"/>
    </location>
</feature>
<keyword evidence="7 16" id="KW-0851">Voltage-gated channel</keyword>
<dbReference type="FunFam" id="1.10.287.70:FF:000046">
    <property type="entry name" value="Sodium channel protein"/>
    <property type="match status" value="1"/>
</dbReference>
<feature type="transmembrane region" description="Helical" evidence="16">
    <location>
        <begin position="813"/>
        <end position="831"/>
    </location>
</feature>
<feature type="compositionally biased region" description="Basic and acidic residues" evidence="17">
    <location>
        <begin position="484"/>
        <end position="494"/>
    </location>
</feature>
<evidence type="ECO:0000256" key="3">
    <source>
        <dbReference type="ARBA" id="ARBA00022461"/>
    </source>
</evidence>
<dbReference type="PANTHER" id="PTHR10037">
    <property type="entry name" value="VOLTAGE-GATED CATION CHANNEL CALCIUM AND SODIUM"/>
    <property type="match status" value="1"/>
</dbReference>
<evidence type="ECO:0000313" key="20">
    <source>
        <dbReference type="EMBL" id="KAK3772198.1"/>
    </source>
</evidence>
<feature type="transmembrane region" description="Helical" evidence="16">
    <location>
        <begin position="234"/>
        <end position="255"/>
    </location>
</feature>
<feature type="transmembrane region" description="Helical" evidence="16">
    <location>
        <begin position="404"/>
        <end position="430"/>
    </location>
</feature>
<dbReference type="Proteomes" id="UP001283361">
    <property type="component" value="Unassembled WGS sequence"/>
</dbReference>
<evidence type="ECO:0000256" key="17">
    <source>
        <dbReference type="SAM" id="MobiDB-lite"/>
    </source>
</evidence>
<feature type="transmembrane region" description="Helical" evidence="16">
    <location>
        <begin position="1609"/>
        <end position="1634"/>
    </location>
</feature>
<feature type="transmembrane region" description="Helical" evidence="16">
    <location>
        <begin position="851"/>
        <end position="875"/>
    </location>
</feature>
<dbReference type="InterPro" id="IPR001696">
    <property type="entry name" value="Na_channel_asu"/>
</dbReference>
<feature type="region of interest" description="Disordered" evidence="17">
    <location>
        <begin position="676"/>
        <end position="716"/>
    </location>
</feature>
<feature type="domain" description="Ion transport" evidence="18">
    <location>
        <begin position="138"/>
        <end position="437"/>
    </location>
</feature>
<evidence type="ECO:0000256" key="7">
    <source>
        <dbReference type="ARBA" id="ARBA00022882"/>
    </source>
</evidence>
<proteinExistence type="inferred from homology"/>
<feature type="compositionally biased region" description="Polar residues" evidence="17">
    <location>
        <begin position="627"/>
        <end position="654"/>
    </location>
</feature>
<evidence type="ECO:0000256" key="9">
    <source>
        <dbReference type="ARBA" id="ARBA00023053"/>
    </source>
</evidence>
<feature type="domain" description="Ion transport" evidence="18">
    <location>
        <begin position="783"/>
        <end position="1019"/>
    </location>
</feature>
<feature type="transmembrane region" description="Helical" evidence="16">
    <location>
        <begin position="1218"/>
        <end position="1236"/>
    </location>
</feature>
<dbReference type="EMBL" id="JAWDGP010003655">
    <property type="protein sequence ID" value="KAK3772198.1"/>
    <property type="molecule type" value="Genomic_DNA"/>
</dbReference>
<dbReference type="FunFam" id="1.20.120.350:FF:000003">
    <property type="entry name" value="Voltage-dependent sodium channel"/>
    <property type="match status" value="1"/>
</dbReference>
<dbReference type="FunFam" id="1.20.120.350:FF:000075">
    <property type="entry name" value="Sodium channel protein"/>
    <property type="match status" value="1"/>
</dbReference>
<feature type="transmembrane region" description="Helical" evidence="16">
    <location>
        <begin position="131"/>
        <end position="158"/>
    </location>
</feature>
<protein>
    <recommendedName>
        <fullName evidence="16">Sodium channel protein</fullName>
    </recommendedName>
</protein>
<evidence type="ECO:0000256" key="5">
    <source>
        <dbReference type="ARBA" id="ARBA00022692"/>
    </source>
</evidence>
<reference evidence="20" key="1">
    <citation type="journal article" date="2023" name="G3 (Bethesda)">
        <title>A reference genome for the long-term kleptoplast-retaining sea slug Elysia crispata morphotype clarki.</title>
        <authorList>
            <person name="Eastman K.E."/>
            <person name="Pendleton A.L."/>
            <person name="Shaikh M.A."/>
            <person name="Suttiyut T."/>
            <person name="Ogas R."/>
            <person name="Tomko P."/>
            <person name="Gavelis G."/>
            <person name="Widhalm J.R."/>
            <person name="Wisecaver J.H."/>
        </authorList>
    </citation>
    <scope>NUCLEOTIDE SEQUENCE</scope>
    <source>
        <strain evidence="20">ECLA1</strain>
    </source>
</reference>
<evidence type="ECO:0000256" key="10">
    <source>
        <dbReference type="ARBA" id="ARBA00023065"/>
    </source>
</evidence>
<gene>
    <name evidence="20" type="ORF">RRG08_035238</name>
</gene>
<accession>A0AAE1DJZ8</accession>
<keyword evidence="11 16" id="KW-0472">Membrane</keyword>